<dbReference type="EMBL" id="AP011701">
    <property type="protein sequence ID" value="BAL54829.1"/>
    <property type="molecule type" value="Genomic_DNA"/>
</dbReference>
<dbReference type="PANTHER" id="PTHR11820:SF7">
    <property type="entry name" value="ACYLPYRUVASE FAHD1, MITOCHONDRIAL"/>
    <property type="match status" value="1"/>
</dbReference>
<gene>
    <name evidence="3" type="ORF">HGMM_F21A08C12</name>
</gene>
<sequence>MRWVRFLENGQAWWGELVGDTVLSQGRRRRLSELRLLPPAQPTKIVCVGVNYRDHAQEMGRKLPERPALFLKPPSALIGPDETIYLPNSERVDYEGELAVVIKERCKHVKAAEAHRVIWGYTCFNDISDRIAQSWELNWVRAKGFDTAACLGPILVSPDELPWPLTIETRVNGSVRQRSDTSQLIFSVPQILEEITSFMTLEPGDIIATGTPAGVGPLAPGDIVEVEISGIGVLRNFVARAA</sequence>
<proteinExistence type="predicted"/>
<dbReference type="FunFam" id="3.90.850.10:FF:000002">
    <property type="entry name" value="2-hydroxyhepta-2,4-diene-1,7-dioate isomerase"/>
    <property type="match status" value="1"/>
</dbReference>
<dbReference type="InterPro" id="IPR036663">
    <property type="entry name" value="Fumarylacetoacetase_C_sf"/>
</dbReference>
<feature type="domain" description="Fumarylacetoacetase-like C-terminal" evidence="2">
    <location>
        <begin position="44"/>
        <end position="238"/>
    </location>
</feature>
<protein>
    <submittedName>
        <fullName evidence="3">5-oxopent-3-ene-1,2,5-tricarboxylatedecarboxylas E</fullName>
    </submittedName>
</protein>
<dbReference type="Gene3D" id="3.90.850.10">
    <property type="entry name" value="Fumarylacetoacetase-like, C-terminal domain"/>
    <property type="match status" value="1"/>
</dbReference>
<evidence type="ECO:0000313" key="3">
    <source>
        <dbReference type="EMBL" id="BAL54829.1"/>
    </source>
</evidence>
<dbReference type="GO" id="GO:0016853">
    <property type="term" value="F:isomerase activity"/>
    <property type="evidence" value="ECO:0007669"/>
    <property type="project" value="UniProtKB-ARBA"/>
</dbReference>
<dbReference type="GO" id="GO:0046872">
    <property type="term" value="F:metal ion binding"/>
    <property type="evidence" value="ECO:0007669"/>
    <property type="project" value="UniProtKB-KW"/>
</dbReference>
<dbReference type="Pfam" id="PF01557">
    <property type="entry name" value="FAA_hydrolase"/>
    <property type="match status" value="1"/>
</dbReference>
<name>H5SF93_9BACT</name>
<dbReference type="SUPFAM" id="SSF56529">
    <property type="entry name" value="FAH"/>
    <property type="match status" value="1"/>
</dbReference>
<evidence type="ECO:0000259" key="2">
    <source>
        <dbReference type="Pfam" id="PF01557"/>
    </source>
</evidence>
<dbReference type="InterPro" id="IPR011234">
    <property type="entry name" value="Fumarylacetoacetase-like_C"/>
</dbReference>
<dbReference type="PANTHER" id="PTHR11820">
    <property type="entry name" value="ACYLPYRUVASE"/>
    <property type="match status" value="1"/>
</dbReference>
<keyword evidence="1" id="KW-0479">Metal-binding</keyword>
<dbReference type="GO" id="GO:0019752">
    <property type="term" value="P:carboxylic acid metabolic process"/>
    <property type="evidence" value="ECO:0007669"/>
    <property type="project" value="UniProtKB-ARBA"/>
</dbReference>
<evidence type="ECO:0000256" key="1">
    <source>
        <dbReference type="ARBA" id="ARBA00022723"/>
    </source>
</evidence>
<dbReference type="GO" id="GO:0018773">
    <property type="term" value="F:acetylpyruvate hydrolase activity"/>
    <property type="evidence" value="ECO:0007669"/>
    <property type="project" value="TreeGrafter"/>
</dbReference>
<reference evidence="3" key="2">
    <citation type="journal article" date="2012" name="PLoS ONE">
        <title>A Deeply Branching Thermophilic Bacterium with an Ancient Acetyl-CoA Pathway Dominates a Subsurface Ecosystem.</title>
        <authorList>
            <person name="Takami H."/>
            <person name="Noguchi H."/>
            <person name="Takaki Y."/>
            <person name="Uchiyama I."/>
            <person name="Toyoda A."/>
            <person name="Nishi S."/>
            <person name="Chee G.-J."/>
            <person name="Arai W."/>
            <person name="Nunoura T."/>
            <person name="Itoh T."/>
            <person name="Hattori M."/>
            <person name="Takai K."/>
        </authorList>
    </citation>
    <scope>NUCLEOTIDE SEQUENCE</scope>
</reference>
<organism evidence="3">
    <name type="scientific">uncultured Acetothermia bacterium</name>
    <dbReference type="NCBI Taxonomy" id="236499"/>
    <lineage>
        <taxon>Bacteria</taxon>
        <taxon>Candidatus Bipolaricaulota</taxon>
        <taxon>environmental samples</taxon>
    </lineage>
</organism>
<dbReference type="AlphaFoldDB" id="H5SF93"/>
<reference evidence="3" key="1">
    <citation type="journal article" date="2005" name="Environ. Microbiol.">
        <title>Genetic and functional properties of uncultivated thermophilic crenarchaeotes from a subsurface gold mine as revealed by analysis of genome fragments.</title>
        <authorList>
            <person name="Nunoura T."/>
            <person name="Hirayama H."/>
            <person name="Takami H."/>
            <person name="Oida H."/>
            <person name="Nishi S."/>
            <person name="Shimamura S."/>
            <person name="Suzuki Y."/>
            <person name="Inagaki F."/>
            <person name="Takai K."/>
            <person name="Nealson K.H."/>
            <person name="Horikoshi K."/>
        </authorList>
    </citation>
    <scope>NUCLEOTIDE SEQUENCE</scope>
</reference>
<accession>H5SF93</accession>